<feature type="transmembrane region" description="Helical" evidence="1">
    <location>
        <begin position="38"/>
        <end position="55"/>
    </location>
</feature>
<reference evidence="2 3" key="1">
    <citation type="submission" date="2007-05" db="EMBL/GenBank/DDBJ databases">
        <title>Complete sequence of Thermosipho melanesiensis BI429.</title>
        <authorList>
            <consortium name="US DOE Joint Genome Institute"/>
            <person name="Copeland A."/>
            <person name="Lucas S."/>
            <person name="Lapidus A."/>
            <person name="Barry K."/>
            <person name="Glavina del Rio T."/>
            <person name="Dalin E."/>
            <person name="Tice H."/>
            <person name="Pitluck S."/>
            <person name="Chertkov O."/>
            <person name="Brettin T."/>
            <person name="Bruce D."/>
            <person name="Detter J.C."/>
            <person name="Han C."/>
            <person name="Schmutz J."/>
            <person name="Larimer F."/>
            <person name="Land M."/>
            <person name="Hauser L."/>
            <person name="Kyrpides N."/>
            <person name="Mikhailova N."/>
            <person name="Nelson K."/>
            <person name="Gogarten J.P."/>
            <person name="Noll K."/>
            <person name="Richardson P."/>
        </authorList>
    </citation>
    <scope>NUCLEOTIDE SEQUENCE [LARGE SCALE GENOMIC DNA]</scope>
    <source>
        <strain evidence="3">DSM 12029 / CIP 104789 / BI429</strain>
    </source>
</reference>
<dbReference type="KEGG" id="tme:Tmel_0741"/>
<evidence type="ECO:0000256" key="1">
    <source>
        <dbReference type="SAM" id="Phobius"/>
    </source>
</evidence>
<keyword evidence="1" id="KW-0812">Transmembrane</keyword>
<keyword evidence="1" id="KW-1133">Transmembrane helix</keyword>
<dbReference type="AlphaFoldDB" id="A6LL03"/>
<organism evidence="2 3">
    <name type="scientific">Thermosipho melanesiensis (strain DSM 12029 / CIP 104789 / BI429)</name>
    <dbReference type="NCBI Taxonomy" id="391009"/>
    <lineage>
        <taxon>Bacteria</taxon>
        <taxon>Thermotogati</taxon>
        <taxon>Thermotogota</taxon>
        <taxon>Thermotogae</taxon>
        <taxon>Thermotogales</taxon>
        <taxon>Fervidobacteriaceae</taxon>
        <taxon>Thermosipho</taxon>
    </lineage>
</organism>
<reference evidence="2 3" key="2">
    <citation type="journal article" date="2009" name="Proc. Natl. Acad. Sci. U.S.A.">
        <title>On the chimeric nature, thermophilic origin, and phylogenetic placement of the Thermotogales.</title>
        <authorList>
            <person name="Zhaxybayeva O."/>
            <person name="Swithers K.S."/>
            <person name="Lapierre P."/>
            <person name="Fournier G.P."/>
            <person name="Bickhart D.M."/>
            <person name="DeBoy R.T."/>
            <person name="Nelson K.E."/>
            <person name="Nesbo C.L."/>
            <person name="Doolittle W.F."/>
            <person name="Gogarten J.P."/>
            <person name="Noll K.M."/>
        </authorList>
    </citation>
    <scope>NUCLEOTIDE SEQUENCE [LARGE SCALE GENOMIC DNA]</scope>
    <source>
        <strain evidence="3">DSM 12029 / CIP 104789 / BI429</strain>
    </source>
</reference>
<sequence>MMEKILSLLIFLVMFFILRYVVMKFLGYRKSKLIDSDNLLRFFLLFFVLFSTVFLNVDMYILYILISIAFIFNVYSFLTYKISLFDFILNVTIYTCFVFPNYIWLALIPIFYKLFRAKKVPVYNWIHVSNKAEEVAKSCRKGEYIKRPLVILGDFNDNIVINGKGIIVNVKKDKAIFRISKSTHELLGTPNLYEFCEKMSKIIRRWLYDKSGKVN</sequence>
<evidence type="ECO:0000313" key="3">
    <source>
        <dbReference type="Proteomes" id="UP000001110"/>
    </source>
</evidence>
<feature type="transmembrane region" description="Helical" evidence="1">
    <location>
        <begin position="61"/>
        <end position="80"/>
    </location>
</feature>
<proteinExistence type="predicted"/>
<gene>
    <name evidence="2" type="ordered locus">Tmel_0741</name>
</gene>
<evidence type="ECO:0000313" key="2">
    <source>
        <dbReference type="EMBL" id="ABR30604.1"/>
    </source>
</evidence>
<feature type="transmembrane region" description="Helical" evidence="1">
    <location>
        <begin position="6"/>
        <end position="26"/>
    </location>
</feature>
<accession>A6LL03</accession>
<keyword evidence="1" id="KW-0472">Membrane</keyword>
<protein>
    <submittedName>
        <fullName evidence="2">Uncharacterized protein</fullName>
    </submittedName>
</protein>
<dbReference type="Proteomes" id="UP000001110">
    <property type="component" value="Chromosome"/>
</dbReference>
<dbReference type="STRING" id="391009.Tmel_0741"/>
<name>A6LL03_THEM4</name>
<dbReference type="EMBL" id="CP000716">
    <property type="protein sequence ID" value="ABR30604.1"/>
    <property type="molecule type" value="Genomic_DNA"/>
</dbReference>
<dbReference type="HOGENOM" id="CLU_1282705_0_0_0"/>
<feature type="transmembrane region" description="Helical" evidence="1">
    <location>
        <begin position="87"/>
        <end position="112"/>
    </location>
</feature>